<dbReference type="InterPro" id="IPR018101">
    <property type="entry name" value="Transl_elong_Ts_CS"/>
</dbReference>
<dbReference type="PANTHER" id="PTHR11741:SF0">
    <property type="entry name" value="ELONGATION FACTOR TS, MITOCHONDRIAL"/>
    <property type="match status" value="1"/>
</dbReference>
<dbReference type="AlphaFoldDB" id="A0A250WYE5"/>
<organism evidence="7 8">
    <name type="scientific">Chlamydomonas eustigma</name>
    <dbReference type="NCBI Taxonomy" id="1157962"/>
    <lineage>
        <taxon>Eukaryota</taxon>
        <taxon>Viridiplantae</taxon>
        <taxon>Chlorophyta</taxon>
        <taxon>core chlorophytes</taxon>
        <taxon>Chlorophyceae</taxon>
        <taxon>CS clade</taxon>
        <taxon>Chlamydomonadales</taxon>
        <taxon>Chlamydomonadaceae</taxon>
        <taxon>Chlamydomonas</taxon>
    </lineage>
</organism>
<dbReference type="Gene3D" id="1.10.8.10">
    <property type="entry name" value="DNA helicase RuvA subunit, C-terminal domain"/>
    <property type="match status" value="1"/>
</dbReference>
<dbReference type="NCBIfam" id="TIGR00116">
    <property type="entry name" value="tsf"/>
    <property type="match status" value="1"/>
</dbReference>
<dbReference type="PROSITE" id="PS01127">
    <property type="entry name" value="EF_TS_2"/>
    <property type="match status" value="1"/>
</dbReference>
<keyword evidence="2 4" id="KW-0251">Elongation factor</keyword>
<evidence type="ECO:0000256" key="5">
    <source>
        <dbReference type="RuleBase" id="RU000642"/>
    </source>
</evidence>
<dbReference type="EMBL" id="BEGY01000014">
    <property type="protein sequence ID" value="GAX75863.1"/>
    <property type="molecule type" value="Genomic_DNA"/>
</dbReference>
<dbReference type="Proteomes" id="UP000232323">
    <property type="component" value="Unassembled WGS sequence"/>
</dbReference>
<dbReference type="SUPFAM" id="SSF46934">
    <property type="entry name" value="UBA-like"/>
    <property type="match status" value="1"/>
</dbReference>
<dbReference type="FunFam" id="1.10.286.20:FF:000001">
    <property type="entry name" value="Elongation factor Ts"/>
    <property type="match status" value="1"/>
</dbReference>
<dbReference type="InterPro" id="IPR036402">
    <property type="entry name" value="EF-Ts_dimer_sf"/>
</dbReference>
<evidence type="ECO:0000256" key="1">
    <source>
        <dbReference type="ARBA" id="ARBA00005532"/>
    </source>
</evidence>
<evidence type="ECO:0000256" key="4">
    <source>
        <dbReference type="HAMAP-Rule" id="MF_03135"/>
    </source>
</evidence>
<feature type="domain" description="Translation elongation factor EFTs/EF1B dimerisation" evidence="6">
    <location>
        <begin position="105"/>
        <end position="336"/>
    </location>
</feature>
<evidence type="ECO:0000313" key="8">
    <source>
        <dbReference type="Proteomes" id="UP000232323"/>
    </source>
</evidence>
<dbReference type="PANTHER" id="PTHR11741">
    <property type="entry name" value="ELONGATION FACTOR TS"/>
    <property type="match status" value="1"/>
</dbReference>
<keyword evidence="8" id="KW-1185">Reference proteome</keyword>
<comment type="subcellular location">
    <subcellularLocation>
        <location evidence="4">Mitochondrion</location>
    </subcellularLocation>
</comment>
<dbReference type="Pfam" id="PF00889">
    <property type="entry name" value="EF_TS"/>
    <property type="match status" value="1"/>
</dbReference>
<dbReference type="Gene3D" id="3.30.479.20">
    <property type="entry name" value="Elongation factor Ts, dimerisation domain"/>
    <property type="match status" value="2"/>
</dbReference>
<evidence type="ECO:0000256" key="3">
    <source>
        <dbReference type="ARBA" id="ARBA00022917"/>
    </source>
</evidence>
<dbReference type="InterPro" id="IPR001816">
    <property type="entry name" value="Transl_elong_EFTs/EF1B"/>
</dbReference>
<dbReference type="HAMAP" id="MF_00050">
    <property type="entry name" value="EF_Ts"/>
    <property type="match status" value="1"/>
</dbReference>
<dbReference type="OrthoDB" id="277235at2759"/>
<reference evidence="7 8" key="1">
    <citation type="submission" date="2017-08" db="EMBL/GenBank/DDBJ databases">
        <title>Acidophilic green algal genome provides insights into adaptation to an acidic environment.</title>
        <authorList>
            <person name="Hirooka S."/>
            <person name="Hirose Y."/>
            <person name="Kanesaki Y."/>
            <person name="Higuchi S."/>
            <person name="Fujiwara T."/>
            <person name="Onuma R."/>
            <person name="Era A."/>
            <person name="Ohbayashi R."/>
            <person name="Uzuka A."/>
            <person name="Nozaki H."/>
            <person name="Yoshikawa H."/>
            <person name="Miyagishima S.Y."/>
        </authorList>
    </citation>
    <scope>NUCLEOTIDE SEQUENCE [LARGE SCALE GENOMIC DNA]</scope>
    <source>
        <strain evidence="7 8">NIES-2499</strain>
    </source>
</reference>
<dbReference type="InterPro" id="IPR009060">
    <property type="entry name" value="UBA-like_sf"/>
</dbReference>
<evidence type="ECO:0000313" key="7">
    <source>
        <dbReference type="EMBL" id="GAX75863.1"/>
    </source>
</evidence>
<dbReference type="GO" id="GO:0070125">
    <property type="term" value="P:mitochondrial translational elongation"/>
    <property type="evidence" value="ECO:0007669"/>
    <property type="project" value="TreeGrafter"/>
</dbReference>
<sequence length="357" mass="37760">MLASRCILAILGLPKCTLPVNNLLVRGIAASATEQIKALREKSGAPISDVKACLVEAGWDMEKAYEALRKKGLAAAAKKASRQATEGLVGLASHPGIDNLGPKFAVVEINSETDFVARSDLFRGLVSKVTQVALTLKGCTASGSGVLEELMTARTPGGETVSEACAQVAAQVRENVRLRRAFLLQGSPGSIAEGYLHMSPAPGLGSIASVIILKSEPAGALSNEVRAQASELVSGLAMHAAGMRPLYVDRHSVPPEVLQHERQVLSVQAAGSGKPEAVIAKMVEGRLSKYYEDSCLLDQSYLLDDSVKVKGIIDRLSEQAGCKFSVEGMFRVQVGEGLEAAGREDFAQEVSKMMQNS</sequence>
<evidence type="ECO:0000259" key="6">
    <source>
        <dbReference type="Pfam" id="PF00889"/>
    </source>
</evidence>
<dbReference type="STRING" id="1157962.A0A250WYE5"/>
<dbReference type="Gene3D" id="1.10.286.20">
    <property type="match status" value="1"/>
</dbReference>
<comment type="function">
    <text evidence="4 5">Associates with the EF-Tu.GDP complex and induces the exchange of GDP to GTP. It remains bound to the aminoacyl-tRNA.EF-Tu.GTP complex up to the GTP hydrolysis stage on the ribosome.</text>
</comment>
<keyword evidence="3 4" id="KW-0648">Protein biosynthesis</keyword>
<dbReference type="FunFam" id="1.10.8.10:FF:000001">
    <property type="entry name" value="Elongation factor Ts"/>
    <property type="match status" value="1"/>
</dbReference>
<keyword evidence="4" id="KW-0496">Mitochondrion</keyword>
<comment type="caution">
    <text evidence="7">The sequence shown here is derived from an EMBL/GenBank/DDBJ whole genome shotgun (WGS) entry which is preliminary data.</text>
</comment>
<dbReference type="GO" id="GO:0005739">
    <property type="term" value="C:mitochondrion"/>
    <property type="evidence" value="ECO:0007669"/>
    <property type="project" value="UniProtKB-SubCell"/>
</dbReference>
<evidence type="ECO:0000256" key="2">
    <source>
        <dbReference type="ARBA" id="ARBA00022768"/>
    </source>
</evidence>
<dbReference type="SUPFAM" id="SSF54713">
    <property type="entry name" value="Elongation factor Ts (EF-Ts), dimerisation domain"/>
    <property type="match status" value="1"/>
</dbReference>
<dbReference type="CDD" id="cd14275">
    <property type="entry name" value="UBA_EF-Ts"/>
    <property type="match status" value="1"/>
</dbReference>
<name>A0A250WYE5_9CHLO</name>
<proteinExistence type="inferred from homology"/>
<comment type="similarity">
    <text evidence="1 4 5">Belongs to the EF-Ts family.</text>
</comment>
<protein>
    <recommendedName>
        <fullName evidence="4">Elongation factor Ts, mitochondrial</fullName>
        <shortName evidence="4">EF-Ts</shortName>
        <shortName evidence="4">EF-TsMt</shortName>
    </recommendedName>
</protein>
<dbReference type="GO" id="GO:0003746">
    <property type="term" value="F:translation elongation factor activity"/>
    <property type="evidence" value="ECO:0007669"/>
    <property type="project" value="UniProtKB-UniRule"/>
</dbReference>
<accession>A0A250WYE5</accession>
<dbReference type="InterPro" id="IPR014039">
    <property type="entry name" value="Transl_elong_EFTs/EF1B_dimer"/>
</dbReference>
<gene>
    <name evidence="4" type="primary">EFTS</name>
    <name evidence="7" type="ORF">CEUSTIGMA_g3306.t1</name>
</gene>